<reference evidence="2" key="1">
    <citation type="journal article" date="2023" name="Mol. Phylogenet. Evol.">
        <title>Genome-scale phylogeny and comparative genomics of the fungal order Sordariales.</title>
        <authorList>
            <person name="Hensen N."/>
            <person name="Bonometti L."/>
            <person name="Westerberg I."/>
            <person name="Brannstrom I.O."/>
            <person name="Guillou S."/>
            <person name="Cros-Aarteil S."/>
            <person name="Calhoun S."/>
            <person name="Haridas S."/>
            <person name="Kuo A."/>
            <person name="Mondo S."/>
            <person name="Pangilinan J."/>
            <person name="Riley R."/>
            <person name="LaButti K."/>
            <person name="Andreopoulos B."/>
            <person name="Lipzen A."/>
            <person name="Chen C."/>
            <person name="Yan M."/>
            <person name="Daum C."/>
            <person name="Ng V."/>
            <person name="Clum A."/>
            <person name="Steindorff A."/>
            <person name="Ohm R.A."/>
            <person name="Martin F."/>
            <person name="Silar P."/>
            <person name="Natvig D.O."/>
            <person name="Lalanne C."/>
            <person name="Gautier V."/>
            <person name="Ament-Velasquez S.L."/>
            <person name="Kruys A."/>
            <person name="Hutchinson M.I."/>
            <person name="Powell A.J."/>
            <person name="Barry K."/>
            <person name="Miller A.N."/>
            <person name="Grigoriev I.V."/>
            <person name="Debuchy R."/>
            <person name="Gladieux P."/>
            <person name="Hiltunen Thoren M."/>
            <person name="Johannesson H."/>
        </authorList>
    </citation>
    <scope>NUCLEOTIDE SEQUENCE</scope>
    <source>
        <strain evidence="2">CBS 333.67</strain>
    </source>
</reference>
<reference evidence="2" key="2">
    <citation type="submission" date="2023-06" db="EMBL/GenBank/DDBJ databases">
        <authorList>
            <consortium name="Lawrence Berkeley National Laboratory"/>
            <person name="Mondo S.J."/>
            <person name="Hensen N."/>
            <person name="Bonometti L."/>
            <person name="Westerberg I."/>
            <person name="Brannstrom I.O."/>
            <person name="Guillou S."/>
            <person name="Cros-Aarteil S."/>
            <person name="Calhoun S."/>
            <person name="Haridas S."/>
            <person name="Kuo A."/>
            <person name="Pangilinan J."/>
            <person name="Riley R."/>
            <person name="Labutti K."/>
            <person name="Andreopoulos B."/>
            <person name="Lipzen A."/>
            <person name="Chen C."/>
            <person name="Yanf M."/>
            <person name="Daum C."/>
            <person name="Ng V."/>
            <person name="Clum A."/>
            <person name="Steindorff A."/>
            <person name="Ohm R."/>
            <person name="Martin F."/>
            <person name="Silar P."/>
            <person name="Natvig D."/>
            <person name="Lalanne C."/>
            <person name="Gautier V."/>
            <person name="Ament-Velasquez S.L."/>
            <person name="Kruys A."/>
            <person name="Hutchinson M.I."/>
            <person name="Powell A.J."/>
            <person name="Barry K."/>
            <person name="Miller A.N."/>
            <person name="Grigoriev I.V."/>
            <person name="Debuchy R."/>
            <person name="Gladieux P."/>
            <person name="Thoren M.H."/>
            <person name="Johannesson H."/>
        </authorList>
    </citation>
    <scope>NUCLEOTIDE SEQUENCE</scope>
    <source>
        <strain evidence="2">CBS 333.67</strain>
    </source>
</reference>
<protein>
    <submittedName>
        <fullName evidence="2">Uncharacterized protein</fullName>
    </submittedName>
</protein>
<evidence type="ECO:0000313" key="2">
    <source>
        <dbReference type="EMBL" id="KAK3310747.1"/>
    </source>
</evidence>
<gene>
    <name evidence="2" type="ORF">B0T15DRAFT_507383</name>
</gene>
<keyword evidence="1" id="KW-0472">Membrane</keyword>
<dbReference type="EMBL" id="JAUDZG010000001">
    <property type="protein sequence ID" value="KAK3310747.1"/>
    <property type="molecule type" value="Genomic_DNA"/>
</dbReference>
<dbReference type="Proteomes" id="UP001273166">
    <property type="component" value="Unassembled WGS sequence"/>
</dbReference>
<dbReference type="AlphaFoldDB" id="A0AAJ0H2P5"/>
<dbReference type="GeneID" id="87886471"/>
<name>A0AAJ0H2P5_9PEZI</name>
<feature type="transmembrane region" description="Helical" evidence="1">
    <location>
        <begin position="62"/>
        <end position="84"/>
    </location>
</feature>
<accession>A0AAJ0H2P5</accession>
<evidence type="ECO:0000256" key="1">
    <source>
        <dbReference type="SAM" id="Phobius"/>
    </source>
</evidence>
<comment type="caution">
    <text evidence="2">The sequence shown here is derived from an EMBL/GenBank/DDBJ whole genome shotgun (WGS) entry which is preliminary data.</text>
</comment>
<proteinExistence type="predicted"/>
<feature type="transmembrane region" description="Helical" evidence="1">
    <location>
        <begin position="96"/>
        <end position="116"/>
    </location>
</feature>
<dbReference type="RefSeq" id="XP_062726527.1">
    <property type="nucleotide sequence ID" value="XM_062867642.1"/>
</dbReference>
<feature type="transmembrane region" description="Helical" evidence="1">
    <location>
        <begin position="128"/>
        <end position="155"/>
    </location>
</feature>
<evidence type="ECO:0000313" key="3">
    <source>
        <dbReference type="Proteomes" id="UP001273166"/>
    </source>
</evidence>
<sequence>MSASKAANVLGTIGTASSLVYLKYGPTGEQKDRGLTRLDDVSMGGLWAQILLYGSKWPKWKASLLAIGVAALFAGVEAALISTLRPIYDEGNETPVMVVGIVAAILLAAGLLPPYGELWKRRGRVVGINWVFLAMDWSGAFFSLMALGGVLYIIWKIRKAAAAEGKTFDDVAAEREANGIPFKFAERKGRSRGECSEAEEADGTSEVSASCGIIAPCMERGPIPPPNGPE</sequence>
<keyword evidence="3" id="KW-1185">Reference proteome</keyword>
<organism evidence="2 3">
    <name type="scientific">Chaetomium strumarium</name>
    <dbReference type="NCBI Taxonomy" id="1170767"/>
    <lineage>
        <taxon>Eukaryota</taxon>
        <taxon>Fungi</taxon>
        <taxon>Dikarya</taxon>
        <taxon>Ascomycota</taxon>
        <taxon>Pezizomycotina</taxon>
        <taxon>Sordariomycetes</taxon>
        <taxon>Sordariomycetidae</taxon>
        <taxon>Sordariales</taxon>
        <taxon>Chaetomiaceae</taxon>
        <taxon>Chaetomium</taxon>
    </lineage>
</organism>
<keyword evidence="1" id="KW-1133">Transmembrane helix</keyword>
<keyword evidence="1" id="KW-0812">Transmembrane</keyword>